<organism evidence="9 10">
    <name type="scientific">Hibiscus syriacus</name>
    <name type="common">Rose of Sharon</name>
    <dbReference type="NCBI Taxonomy" id="106335"/>
    <lineage>
        <taxon>Eukaryota</taxon>
        <taxon>Viridiplantae</taxon>
        <taxon>Streptophyta</taxon>
        <taxon>Embryophyta</taxon>
        <taxon>Tracheophyta</taxon>
        <taxon>Spermatophyta</taxon>
        <taxon>Magnoliopsida</taxon>
        <taxon>eudicotyledons</taxon>
        <taxon>Gunneridae</taxon>
        <taxon>Pentapetalae</taxon>
        <taxon>rosids</taxon>
        <taxon>malvids</taxon>
        <taxon>Malvales</taxon>
        <taxon>Malvaceae</taxon>
        <taxon>Malvoideae</taxon>
        <taxon>Hibiscus</taxon>
    </lineage>
</organism>
<dbReference type="GO" id="GO:0008270">
    <property type="term" value="F:zinc ion binding"/>
    <property type="evidence" value="ECO:0007669"/>
    <property type="project" value="UniProtKB-KW"/>
</dbReference>
<dbReference type="EMBL" id="VEPZ02001752">
    <property type="protein sequence ID" value="KAE8657811.1"/>
    <property type="molecule type" value="Genomic_DNA"/>
</dbReference>
<dbReference type="InterPro" id="IPR044653">
    <property type="entry name" value="AZF1/2/3-like"/>
</dbReference>
<keyword evidence="1" id="KW-0479">Metal-binding</keyword>
<dbReference type="SUPFAM" id="SSF57667">
    <property type="entry name" value="beta-beta-alpha zinc fingers"/>
    <property type="match status" value="2"/>
</dbReference>
<gene>
    <name evidence="9" type="ORF">F3Y22_tig00116980pilonHSYRG00004</name>
</gene>
<evidence type="ECO:0000313" key="9">
    <source>
        <dbReference type="EMBL" id="KAE8657811.1"/>
    </source>
</evidence>
<protein>
    <recommendedName>
        <fullName evidence="8">C2H2-type domain-containing protein</fullName>
    </recommendedName>
</protein>
<evidence type="ECO:0000256" key="7">
    <source>
        <dbReference type="PROSITE-ProRule" id="PRU00042"/>
    </source>
</evidence>
<keyword evidence="5" id="KW-0805">Transcription regulation</keyword>
<dbReference type="Pfam" id="PF13912">
    <property type="entry name" value="zf-C2H2_6"/>
    <property type="match status" value="2"/>
</dbReference>
<reference evidence="9" key="1">
    <citation type="submission" date="2019-09" db="EMBL/GenBank/DDBJ databases">
        <title>Draft genome information of white flower Hibiscus syriacus.</title>
        <authorList>
            <person name="Kim Y.-M."/>
        </authorList>
    </citation>
    <scope>NUCLEOTIDE SEQUENCE [LARGE SCALE GENOMIC DNA]</scope>
    <source>
        <strain evidence="9">YM2019G1</strain>
    </source>
</reference>
<comment type="caution">
    <text evidence="9">The sequence shown here is derived from an EMBL/GenBank/DDBJ whole genome shotgun (WGS) entry which is preliminary data.</text>
</comment>
<evidence type="ECO:0000256" key="2">
    <source>
        <dbReference type="ARBA" id="ARBA00022737"/>
    </source>
</evidence>
<dbReference type="AlphaFoldDB" id="A0A6A2WI00"/>
<evidence type="ECO:0000313" key="10">
    <source>
        <dbReference type="Proteomes" id="UP000436088"/>
    </source>
</evidence>
<dbReference type="SMART" id="SM00355">
    <property type="entry name" value="ZnF_C2H2"/>
    <property type="match status" value="3"/>
</dbReference>
<dbReference type="Proteomes" id="UP000436088">
    <property type="component" value="Unassembled WGS sequence"/>
</dbReference>
<feature type="domain" description="C2H2-type" evidence="8">
    <location>
        <begin position="100"/>
        <end position="122"/>
    </location>
</feature>
<feature type="domain" description="C2H2-type" evidence="8">
    <location>
        <begin position="48"/>
        <end position="75"/>
    </location>
</feature>
<evidence type="ECO:0000256" key="3">
    <source>
        <dbReference type="ARBA" id="ARBA00022771"/>
    </source>
</evidence>
<dbReference type="Pfam" id="PF13894">
    <property type="entry name" value="zf-C2H2_4"/>
    <property type="match status" value="1"/>
</dbReference>
<keyword evidence="6" id="KW-0804">Transcription</keyword>
<dbReference type="Gene3D" id="3.30.160.60">
    <property type="entry name" value="Classic Zinc Finger"/>
    <property type="match status" value="1"/>
</dbReference>
<keyword evidence="3 7" id="KW-0863">Zinc-finger</keyword>
<dbReference type="PROSITE" id="PS50157">
    <property type="entry name" value="ZINC_FINGER_C2H2_2"/>
    <property type="match status" value="3"/>
</dbReference>
<keyword evidence="4" id="KW-0862">Zinc</keyword>
<evidence type="ECO:0000256" key="1">
    <source>
        <dbReference type="ARBA" id="ARBA00022723"/>
    </source>
</evidence>
<dbReference type="InterPro" id="IPR036236">
    <property type="entry name" value="Znf_C2H2_sf"/>
</dbReference>
<proteinExistence type="predicted"/>
<dbReference type="PROSITE" id="PS00028">
    <property type="entry name" value="ZINC_FINGER_C2H2_1"/>
    <property type="match status" value="3"/>
</dbReference>
<dbReference type="InterPro" id="IPR013087">
    <property type="entry name" value="Znf_C2H2_type"/>
</dbReference>
<keyword evidence="10" id="KW-1185">Reference proteome</keyword>
<dbReference type="GO" id="GO:0005634">
    <property type="term" value="C:nucleus"/>
    <property type="evidence" value="ECO:0007669"/>
    <property type="project" value="TreeGrafter"/>
</dbReference>
<dbReference type="GO" id="GO:0000976">
    <property type="term" value="F:transcription cis-regulatory region binding"/>
    <property type="evidence" value="ECO:0007669"/>
    <property type="project" value="TreeGrafter"/>
</dbReference>
<name>A0A6A2WI00_HIBSY</name>
<sequence length="317" mass="35433">MSGSETESDSTAASFVVSVRNYLKTTHKTESEVAMGRGGEAPQDSRFRFCTYCGKGFESNKALYGHLRIHGQYRARSKTETSRVEIQTKPSPAEDEDDGFGCFVCSKSFSSMQLLCQHMRIHRETLSDGVRQPTMSLESNSKITVNDRNWPPTGESELKKTASDDDVMHDAVPLRAYYGPATLHTETRKKRKIEDTSTEGIAYSTDSPVGNFTAINRFGNKSKSRVRMKKPKAMNSLHPCEICGKTFTTGQALGGHKTYHRMKDPPKAVLVQTKPKQESIAEVKECVTRIMLPGLLPEQARPKKILDFDLNIPCQEE</sequence>
<dbReference type="GO" id="GO:0003700">
    <property type="term" value="F:DNA-binding transcription factor activity"/>
    <property type="evidence" value="ECO:0007669"/>
    <property type="project" value="InterPro"/>
</dbReference>
<dbReference type="PANTHER" id="PTHR45988">
    <property type="entry name" value="C2H2 TYPE ZINC FINGER TRANSCRIPTION FACTOR FAMILY-RELATED"/>
    <property type="match status" value="1"/>
</dbReference>
<keyword evidence="2" id="KW-0677">Repeat</keyword>
<evidence type="ECO:0000256" key="6">
    <source>
        <dbReference type="ARBA" id="ARBA00023163"/>
    </source>
</evidence>
<evidence type="ECO:0000256" key="5">
    <source>
        <dbReference type="ARBA" id="ARBA00023015"/>
    </source>
</evidence>
<feature type="domain" description="C2H2-type" evidence="8">
    <location>
        <begin position="238"/>
        <end position="265"/>
    </location>
</feature>
<accession>A0A6A2WI00</accession>
<dbReference type="PANTHER" id="PTHR45988:SF18">
    <property type="entry name" value="C2H2-TYPE ZINC FINGER FAMILY PROTEIN"/>
    <property type="match status" value="1"/>
</dbReference>
<evidence type="ECO:0000256" key="4">
    <source>
        <dbReference type="ARBA" id="ARBA00022833"/>
    </source>
</evidence>
<evidence type="ECO:0000259" key="8">
    <source>
        <dbReference type="PROSITE" id="PS50157"/>
    </source>
</evidence>